<organism evidence="1 2">
    <name type="scientific">Papiliotrema laurentii</name>
    <name type="common">Cryptococcus laurentii</name>
    <dbReference type="NCBI Taxonomy" id="5418"/>
    <lineage>
        <taxon>Eukaryota</taxon>
        <taxon>Fungi</taxon>
        <taxon>Dikarya</taxon>
        <taxon>Basidiomycota</taxon>
        <taxon>Agaricomycotina</taxon>
        <taxon>Tremellomycetes</taxon>
        <taxon>Tremellales</taxon>
        <taxon>Rhynchogastremaceae</taxon>
        <taxon>Papiliotrema</taxon>
    </lineage>
</organism>
<reference evidence="1" key="1">
    <citation type="submission" date="2023-02" db="EMBL/GenBank/DDBJ databases">
        <title>Identification and recombinant expression of a fungal hydrolase from Papiliotrema laurentii that hydrolyzes apple cutin and clears colloidal polyester polyurethane.</title>
        <authorList>
            <consortium name="DOE Joint Genome Institute"/>
            <person name="Roman V.A."/>
            <person name="Bojanowski C."/>
            <person name="Crable B.R."/>
            <person name="Wagner D.N."/>
            <person name="Hung C.S."/>
            <person name="Nadeau L.J."/>
            <person name="Schratz L."/>
            <person name="Haridas S."/>
            <person name="Pangilinan J."/>
            <person name="Lipzen A."/>
            <person name="Na H."/>
            <person name="Yan M."/>
            <person name="Ng V."/>
            <person name="Grigoriev I.V."/>
            <person name="Spatafora J.W."/>
            <person name="Barlow D."/>
            <person name="Biffinger J."/>
            <person name="Kelley-Loughnane N."/>
            <person name="Varaljay V.A."/>
            <person name="Crookes-Goodson W.J."/>
        </authorList>
    </citation>
    <scope>NUCLEOTIDE SEQUENCE</scope>
    <source>
        <strain evidence="1">5307AH</strain>
    </source>
</reference>
<dbReference type="Proteomes" id="UP001182556">
    <property type="component" value="Unassembled WGS sequence"/>
</dbReference>
<comment type="caution">
    <text evidence="1">The sequence shown here is derived from an EMBL/GenBank/DDBJ whole genome shotgun (WGS) entry which is preliminary data.</text>
</comment>
<keyword evidence="2" id="KW-1185">Reference proteome</keyword>
<evidence type="ECO:0000313" key="1">
    <source>
        <dbReference type="EMBL" id="KAK1923699.1"/>
    </source>
</evidence>
<name>A0AAD9FNT1_PAPLA</name>
<proteinExistence type="predicted"/>
<accession>A0AAD9FNT1</accession>
<evidence type="ECO:0000313" key="2">
    <source>
        <dbReference type="Proteomes" id="UP001182556"/>
    </source>
</evidence>
<dbReference type="EMBL" id="JAODAN010000006">
    <property type="protein sequence ID" value="KAK1923699.1"/>
    <property type="molecule type" value="Genomic_DNA"/>
</dbReference>
<protein>
    <submittedName>
        <fullName evidence="1">Uncharacterized protein</fullName>
    </submittedName>
</protein>
<dbReference type="AlphaFoldDB" id="A0AAD9FNT1"/>
<gene>
    <name evidence="1" type="ORF">DB88DRAFT_528705</name>
</gene>
<sequence length="228" mass="26098">MTPWPDVYPQLANWALRSLAGDIWTEAKASATILLHERYRDGSSKETARAREEVRQRCETYALYRSLAQHMTSENPDDPNATLPTFGSFNLDKSMLQREVEKLEKQITLEQTLSFWRLDRLDHFQPPIDLDAKMRSVVSDGYEKLAPDQAEAVKFWDWCRFQHRSLLYVPAEDDLSGLTHLLLRENSRKDKPWSEEDIKKLLSIAEQVASKTNDAGPSASGDSSVNPC</sequence>